<evidence type="ECO:0000313" key="9">
    <source>
        <dbReference type="Proteomes" id="UP000325307"/>
    </source>
</evidence>
<dbReference type="RefSeq" id="WP_149955930.1">
    <property type="nucleotide sequence ID" value="NZ_BKDJ01000003.1"/>
</dbReference>
<dbReference type="OrthoDB" id="9771883at2"/>
<dbReference type="Proteomes" id="UP000325307">
    <property type="component" value="Unassembled WGS sequence"/>
</dbReference>
<evidence type="ECO:0000313" key="8">
    <source>
        <dbReference type="EMBL" id="GER22274.1"/>
    </source>
</evidence>
<dbReference type="GO" id="GO:0006635">
    <property type="term" value="P:fatty acid beta-oxidation"/>
    <property type="evidence" value="ECO:0007669"/>
    <property type="project" value="TreeGrafter"/>
</dbReference>
<gene>
    <name evidence="8" type="ORF">NCCP1664_07710</name>
</gene>
<dbReference type="PANTHER" id="PTHR48075:SF9">
    <property type="entry name" value="3-HYDROXYBUTYRYL-COA DEHYDROGENASE"/>
    <property type="match status" value="1"/>
</dbReference>
<dbReference type="InterPro" id="IPR006176">
    <property type="entry name" value="3-OHacyl-CoA_DH_NAD-bd"/>
</dbReference>
<dbReference type="InterPro" id="IPR013328">
    <property type="entry name" value="6PGD_dom2"/>
</dbReference>
<protein>
    <submittedName>
        <fullName evidence="8">3-hydroxybutyryl-CoA dehydrogenase</fullName>
    </submittedName>
</protein>
<evidence type="ECO:0000256" key="3">
    <source>
        <dbReference type="ARBA" id="ARBA00023002"/>
    </source>
</evidence>
<evidence type="ECO:0000259" key="6">
    <source>
        <dbReference type="Pfam" id="PF00725"/>
    </source>
</evidence>
<keyword evidence="3" id="KW-0560">Oxidoreductase</keyword>
<sequence length="285" mass="29828">MTAISSVGVVGSGTMGRGIAESALRAGLRVVLHDSSQEALSSARKRIESSLARSVEQGQLSADQASERLALLEPASAPDSLSGCQLVIEAVPEILEVKLAVLASVEGHVSRSAVIATNTSSIPITRLAQALAHRDRFLGLHFFNPVPRMPLVEVIRTVHSSEGTVAATREFVAAGLGKTALLLEDRPGFVVNALLIPFLLAAARMLDNGYAPAETIDEAMRLGCGHPMGPLELADFIGLDVVCAAADAMFGQSHDPALVVPNNLRRLVDAGHLGAKTGRGIYPHG</sequence>
<proteinExistence type="inferred from homology"/>
<dbReference type="PANTHER" id="PTHR48075">
    <property type="entry name" value="3-HYDROXYACYL-COA DEHYDROGENASE FAMILY PROTEIN"/>
    <property type="match status" value="1"/>
</dbReference>
<feature type="binding site" evidence="5">
    <location>
        <begin position="11"/>
        <end position="16"/>
    </location>
    <ligand>
        <name>NAD(+)</name>
        <dbReference type="ChEBI" id="CHEBI:57540"/>
    </ligand>
</feature>
<dbReference type="Gene3D" id="3.40.50.720">
    <property type="entry name" value="NAD(P)-binding Rossmann-like Domain"/>
    <property type="match status" value="1"/>
</dbReference>
<dbReference type="GO" id="GO:0070403">
    <property type="term" value="F:NAD+ binding"/>
    <property type="evidence" value="ECO:0007669"/>
    <property type="project" value="InterPro"/>
</dbReference>
<dbReference type="InterPro" id="IPR036291">
    <property type="entry name" value="NAD(P)-bd_dom_sf"/>
</dbReference>
<dbReference type="SUPFAM" id="SSF51735">
    <property type="entry name" value="NAD(P)-binding Rossmann-fold domains"/>
    <property type="match status" value="1"/>
</dbReference>
<dbReference type="FunFam" id="3.40.50.720:FF:000009">
    <property type="entry name" value="Fatty oxidation complex, alpha subunit"/>
    <property type="match status" value="1"/>
</dbReference>
<evidence type="ECO:0000256" key="2">
    <source>
        <dbReference type="ARBA" id="ARBA00009463"/>
    </source>
</evidence>
<feature type="binding site" evidence="5">
    <location>
        <position position="120"/>
    </location>
    <ligand>
        <name>NAD(+)</name>
        <dbReference type="ChEBI" id="CHEBI:57540"/>
    </ligand>
</feature>
<dbReference type="AlphaFoldDB" id="A0A5A7NMV8"/>
<dbReference type="Pfam" id="PF00725">
    <property type="entry name" value="3HCDH"/>
    <property type="match status" value="1"/>
</dbReference>
<feature type="binding site" evidence="5">
    <location>
        <position position="144"/>
    </location>
    <ligand>
        <name>NAD(+)</name>
        <dbReference type="ChEBI" id="CHEBI:57540"/>
    </ligand>
</feature>
<feature type="domain" description="3-hydroxyacyl-CoA dehydrogenase C-terminal" evidence="6">
    <location>
        <begin position="188"/>
        <end position="282"/>
    </location>
</feature>
<dbReference type="InterPro" id="IPR022694">
    <property type="entry name" value="3-OHacyl-CoA_DH"/>
</dbReference>
<comment type="caution">
    <text evidence="8">The sequence shown here is derived from an EMBL/GenBank/DDBJ whole genome shotgun (WGS) entry which is preliminary data.</text>
</comment>
<dbReference type="PIRSF" id="PIRSF000105">
    <property type="entry name" value="HCDH"/>
    <property type="match status" value="1"/>
</dbReference>
<name>A0A5A7NMV8_9MICC</name>
<feature type="binding site" evidence="5">
    <location>
        <position position="98"/>
    </location>
    <ligand>
        <name>NAD(+)</name>
        <dbReference type="ChEBI" id="CHEBI:57540"/>
    </ligand>
</feature>
<comment type="similarity">
    <text evidence="2">Belongs to the 3-hydroxyacyl-CoA dehydrogenase family.</text>
</comment>
<evidence type="ECO:0000256" key="4">
    <source>
        <dbReference type="PIRSR" id="PIRSR000105-1"/>
    </source>
</evidence>
<reference evidence="8 9" key="1">
    <citation type="submission" date="2019-09" db="EMBL/GenBank/DDBJ databases">
        <title>Arthrobacter zafarii sp. nov., a moderately thermotolerant and halotolerant actinobacterium isolated from Cholistan desert soil of Pakistan.</title>
        <authorList>
            <person name="Amin A."/>
            <person name="Ahmed I."/>
            <person name="Khalid N."/>
            <person name="Schumann P."/>
            <person name="Busse H.J."/>
            <person name="Khan I.U."/>
            <person name="Li S."/>
            <person name="Li W.J."/>
        </authorList>
    </citation>
    <scope>NUCLEOTIDE SEQUENCE [LARGE SCALE GENOMIC DNA]</scope>
    <source>
        <strain evidence="8 9">NCCP-1664</strain>
    </source>
</reference>
<evidence type="ECO:0000256" key="1">
    <source>
        <dbReference type="ARBA" id="ARBA00005086"/>
    </source>
</evidence>
<keyword evidence="5" id="KW-0520">NAD</keyword>
<comment type="pathway">
    <text evidence="1">Lipid metabolism; butanoate metabolism.</text>
</comment>
<dbReference type="GO" id="GO:0008691">
    <property type="term" value="F:3-hydroxybutyryl-CoA dehydrogenase activity"/>
    <property type="evidence" value="ECO:0007669"/>
    <property type="project" value="TreeGrafter"/>
</dbReference>
<feature type="binding site" evidence="5">
    <location>
        <position position="93"/>
    </location>
    <ligand>
        <name>NAD(+)</name>
        <dbReference type="ChEBI" id="CHEBI:57540"/>
    </ligand>
</feature>
<dbReference type="Gene3D" id="1.10.1040.10">
    <property type="entry name" value="N-(1-d-carboxylethyl)-l-norvaline Dehydrogenase, domain 2"/>
    <property type="match status" value="1"/>
</dbReference>
<accession>A0A5A7NMV8</accession>
<dbReference type="InterPro" id="IPR008927">
    <property type="entry name" value="6-PGluconate_DH-like_C_sf"/>
</dbReference>
<feature type="binding site" evidence="5">
    <location>
        <position position="34"/>
    </location>
    <ligand>
        <name>NAD(+)</name>
        <dbReference type="ChEBI" id="CHEBI:57540"/>
    </ligand>
</feature>
<evidence type="ECO:0000259" key="7">
    <source>
        <dbReference type="Pfam" id="PF02737"/>
    </source>
</evidence>
<dbReference type="Pfam" id="PF02737">
    <property type="entry name" value="3HCDH_N"/>
    <property type="match status" value="1"/>
</dbReference>
<keyword evidence="9" id="KW-1185">Reference proteome</keyword>
<feature type="binding site" evidence="5">
    <location>
        <position position="276"/>
    </location>
    <ligand>
        <name>NAD(+)</name>
        <dbReference type="ChEBI" id="CHEBI:57540"/>
    </ligand>
</feature>
<dbReference type="SUPFAM" id="SSF48179">
    <property type="entry name" value="6-phosphogluconate dehydrogenase C-terminal domain-like"/>
    <property type="match status" value="1"/>
</dbReference>
<dbReference type="NCBIfam" id="NF005875">
    <property type="entry name" value="PRK07819.1"/>
    <property type="match status" value="1"/>
</dbReference>
<organism evidence="8 9">
    <name type="scientific">Zafaria cholistanensis</name>
    <dbReference type="NCBI Taxonomy" id="1682741"/>
    <lineage>
        <taxon>Bacteria</taxon>
        <taxon>Bacillati</taxon>
        <taxon>Actinomycetota</taxon>
        <taxon>Actinomycetes</taxon>
        <taxon>Micrococcales</taxon>
        <taxon>Micrococcaceae</taxon>
        <taxon>Zafaria</taxon>
    </lineage>
</organism>
<feature type="site" description="Important for catalytic activity" evidence="4">
    <location>
        <position position="141"/>
    </location>
</feature>
<evidence type="ECO:0000256" key="5">
    <source>
        <dbReference type="PIRSR" id="PIRSR000105-2"/>
    </source>
</evidence>
<dbReference type="EMBL" id="BKDJ01000003">
    <property type="protein sequence ID" value="GER22274.1"/>
    <property type="molecule type" value="Genomic_DNA"/>
</dbReference>
<feature type="domain" description="3-hydroxyacyl-CoA dehydrogenase NAD binding" evidence="7">
    <location>
        <begin position="7"/>
        <end position="185"/>
    </location>
</feature>
<dbReference type="InterPro" id="IPR006108">
    <property type="entry name" value="3HC_DH_C"/>
</dbReference>